<evidence type="ECO:0000256" key="4">
    <source>
        <dbReference type="ARBA" id="ARBA00022676"/>
    </source>
</evidence>
<reference evidence="12" key="1">
    <citation type="journal article" date="2016" name="Sci. Rep.">
        <title>Molecular characterization of firefly nuptial gifts: a multi-omics approach sheds light on postcopulatory sexual selection.</title>
        <authorList>
            <person name="Al-Wathiqui N."/>
            <person name="Fallon T.R."/>
            <person name="South A."/>
            <person name="Weng J.K."/>
            <person name="Lewis S.M."/>
        </authorList>
    </citation>
    <scope>NUCLEOTIDE SEQUENCE</scope>
</reference>
<comment type="pathway">
    <text evidence="2 10">Protein modification; protein glycosylation.</text>
</comment>
<dbReference type="EC" id="2.4.1.-" evidence="10"/>
<proteinExistence type="inferred from homology"/>
<evidence type="ECO:0000256" key="6">
    <source>
        <dbReference type="ARBA" id="ARBA00022692"/>
    </source>
</evidence>
<feature type="transmembrane region" description="Helical" evidence="10">
    <location>
        <begin position="470"/>
        <end position="489"/>
    </location>
</feature>
<keyword evidence="9 10" id="KW-0472">Membrane</keyword>
<reference evidence="13" key="3">
    <citation type="submission" date="2019-08" db="EMBL/GenBank/DDBJ databases">
        <authorList>
            <consortium name="Photinus pyralis genome working group"/>
            <person name="Fallon T.R."/>
            <person name="Sander Lower S.E."/>
            <person name="Weng J.-K."/>
        </authorList>
    </citation>
    <scope>NUCLEOTIDE SEQUENCE</scope>
    <source>
        <strain evidence="13">1611_PpyrPB1</strain>
        <tissue evidence="13">Whole body</tissue>
    </source>
</reference>
<evidence type="ECO:0000256" key="11">
    <source>
        <dbReference type="SAM" id="SignalP"/>
    </source>
</evidence>
<reference evidence="13 14" key="2">
    <citation type="journal article" date="2018" name="Elife">
        <title>Firefly genomes illuminate parallel origins of bioluminescence in beetles.</title>
        <authorList>
            <person name="Fallon T.R."/>
            <person name="Lower S.E."/>
            <person name="Chang C.H."/>
            <person name="Bessho-Uehara M."/>
            <person name="Martin G.J."/>
            <person name="Bewick A.J."/>
            <person name="Behringer M."/>
            <person name="Debat H.J."/>
            <person name="Wong I."/>
            <person name="Day J.C."/>
            <person name="Suvorov A."/>
            <person name="Silva C.J."/>
            <person name="Stanger-Hall K.F."/>
            <person name="Hall D.W."/>
            <person name="Schmitz R.J."/>
            <person name="Nelson D.R."/>
            <person name="Lewis S.M."/>
            <person name="Shigenobu S."/>
            <person name="Bybee S.M."/>
            <person name="Larracuente A.M."/>
            <person name="Oba Y."/>
            <person name="Weng J.K."/>
        </authorList>
    </citation>
    <scope>NUCLEOTIDE SEQUENCE [LARGE SCALE GENOMIC DNA]</scope>
    <source>
        <strain evidence="13">1611_PpyrPB1</strain>
        <tissue evidence="13">Whole body</tissue>
    </source>
</reference>
<dbReference type="OrthoDB" id="1689333at2759"/>
<dbReference type="InParanoid" id="A0A1Y1LWW1"/>
<comment type="subcellular location">
    <subcellularLocation>
        <location evidence="1 10">Endoplasmic reticulum membrane</location>
        <topology evidence="1 10">Multi-pass membrane protein</topology>
    </subcellularLocation>
</comment>
<evidence type="ECO:0000256" key="8">
    <source>
        <dbReference type="ARBA" id="ARBA00022989"/>
    </source>
</evidence>
<feature type="transmembrane region" description="Helical" evidence="10">
    <location>
        <begin position="440"/>
        <end position="458"/>
    </location>
</feature>
<evidence type="ECO:0000256" key="2">
    <source>
        <dbReference type="ARBA" id="ARBA00004922"/>
    </source>
</evidence>
<dbReference type="Proteomes" id="UP000327044">
    <property type="component" value="Unassembled WGS sequence"/>
</dbReference>
<keyword evidence="11" id="KW-0732">Signal</keyword>
<keyword evidence="4 10" id="KW-0328">Glycosyltransferase</keyword>
<evidence type="ECO:0000313" key="13">
    <source>
        <dbReference type="EMBL" id="KAB0801745.1"/>
    </source>
</evidence>
<evidence type="ECO:0000313" key="14">
    <source>
        <dbReference type="Proteomes" id="UP000327044"/>
    </source>
</evidence>
<evidence type="ECO:0000256" key="1">
    <source>
        <dbReference type="ARBA" id="ARBA00004477"/>
    </source>
</evidence>
<evidence type="ECO:0000256" key="3">
    <source>
        <dbReference type="ARBA" id="ARBA00008715"/>
    </source>
</evidence>
<feature type="transmembrane region" description="Helical" evidence="10">
    <location>
        <begin position="122"/>
        <end position="139"/>
    </location>
</feature>
<gene>
    <name evidence="13" type="ORF">PPYR_03931</name>
</gene>
<feature type="transmembrane region" description="Helical" evidence="10">
    <location>
        <begin position="182"/>
        <end position="199"/>
    </location>
</feature>
<dbReference type="AlphaFoldDB" id="A0A1Y1LWW1"/>
<dbReference type="GO" id="GO:0006487">
    <property type="term" value="P:protein N-linked glycosylation"/>
    <property type="evidence" value="ECO:0007669"/>
    <property type="project" value="TreeGrafter"/>
</dbReference>
<feature type="transmembrane region" description="Helical" evidence="10">
    <location>
        <begin position="339"/>
        <end position="356"/>
    </location>
</feature>
<dbReference type="FunCoup" id="A0A1Y1LWW1">
    <property type="interactions" value="2017"/>
</dbReference>
<dbReference type="UniPathway" id="UPA00378"/>
<keyword evidence="14" id="KW-1185">Reference proteome</keyword>
<keyword evidence="5 10" id="KW-0808">Transferase</keyword>
<keyword evidence="8 10" id="KW-1133">Transmembrane helix</keyword>
<dbReference type="GO" id="GO:0005789">
    <property type="term" value="C:endoplasmic reticulum membrane"/>
    <property type="evidence" value="ECO:0007669"/>
    <property type="project" value="UniProtKB-SubCell"/>
</dbReference>
<feature type="transmembrane region" description="Helical" evidence="10">
    <location>
        <begin position="220"/>
        <end position="241"/>
    </location>
</feature>
<feature type="transmembrane region" description="Helical" evidence="10">
    <location>
        <begin position="151"/>
        <end position="176"/>
    </location>
</feature>
<dbReference type="GO" id="GO:0042283">
    <property type="term" value="F:dolichyl pyrophosphate Glc1Man9GlcNAc2 alpha-1,3-glucosyltransferase activity"/>
    <property type="evidence" value="ECO:0007669"/>
    <property type="project" value="TreeGrafter"/>
</dbReference>
<protein>
    <recommendedName>
        <fullName evidence="10">Alpha-1,3-glucosyltransferase</fullName>
        <ecNumber evidence="10">2.4.1.-</ecNumber>
    </recommendedName>
</protein>
<dbReference type="PANTHER" id="PTHR12413">
    <property type="entry name" value="DOLICHYL GLYCOSYLTRANSFERASE"/>
    <property type="match status" value="1"/>
</dbReference>
<dbReference type="Pfam" id="PF03155">
    <property type="entry name" value="Alg6_Alg8"/>
    <property type="match status" value="1"/>
</dbReference>
<evidence type="ECO:0000256" key="9">
    <source>
        <dbReference type="ARBA" id="ARBA00023136"/>
    </source>
</evidence>
<feature type="transmembrane region" description="Helical" evidence="10">
    <location>
        <begin position="398"/>
        <end position="420"/>
    </location>
</feature>
<comment type="similarity">
    <text evidence="3 10">Belongs to the ALG6/ALG8 glucosyltransferase family.</text>
</comment>
<sequence length="505" mass="58494">MICVSFLLLSCVKLLLIPAYRSTDFEVHRNWLAITSNLPIDKWYYEDTSQWTLDYPPLFAWFEYFLSRIGYWFDPQMLVLNNHNYASFKTILFQRLSVILTDAIFAYGSYRCSQIFRKSWKSQAVLPLLLLTNVGLLLVDHIHFQYNGIMFGFLLLSCANLFQANYLSGAFWFLVLLNFKHIYLYIAPAYFIYLLRNYCITSRNLSIKNVITGFSVRNTIYLGSTVILVFAVTFVPFVGHINQVMSRLFPFKRGLCHAYWAPNFWAIYNVADKVLFMLGKKIGLAVSEEVAAMTGGLVQEFSHAVLPSITPLATMLITIVFMLPALMKLWFAGNNPVQFVRCIILCALTSFMFGWHVHEKAILMAIIPFSIISIMESGDAKVFLILSTVGQYSLLPLLFPQALLLIKLILYVLYCSYAFYSMSNLYPFYVCKFNLPLLNMLESMYIFGLIPLFLYDHFLHYSITLRTYPFLPLLLTSVYCSIGIVYSWLKYYIYFLTKCDAKHKI</sequence>
<keyword evidence="6 10" id="KW-0812">Transmembrane</keyword>
<feature type="transmembrane region" description="Helical" evidence="10">
    <location>
        <begin position="304"/>
        <end position="327"/>
    </location>
</feature>
<accession>A0A1Y1LWW1</accession>
<dbReference type="EMBL" id="GEZM01044951">
    <property type="protein sequence ID" value="JAV78019.1"/>
    <property type="molecule type" value="Transcribed_RNA"/>
</dbReference>
<evidence type="ECO:0000313" key="12">
    <source>
        <dbReference type="EMBL" id="JAV78019.1"/>
    </source>
</evidence>
<evidence type="ECO:0000256" key="10">
    <source>
        <dbReference type="RuleBase" id="RU363110"/>
    </source>
</evidence>
<evidence type="ECO:0000256" key="7">
    <source>
        <dbReference type="ARBA" id="ARBA00022824"/>
    </source>
</evidence>
<dbReference type="EMBL" id="VVIM01000002">
    <property type="protein sequence ID" value="KAB0801745.1"/>
    <property type="molecule type" value="Genomic_DNA"/>
</dbReference>
<organism evidence="12">
    <name type="scientific">Photinus pyralis</name>
    <name type="common">Common eastern firefly</name>
    <name type="synonym">Lampyris pyralis</name>
    <dbReference type="NCBI Taxonomy" id="7054"/>
    <lineage>
        <taxon>Eukaryota</taxon>
        <taxon>Metazoa</taxon>
        <taxon>Ecdysozoa</taxon>
        <taxon>Arthropoda</taxon>
        <taxon>Hexapoda</taxon>
        <taxon>Insecta</taxon>
        <taxon>Pterygota</taxon>
        <taxon>Neoptera</taxon>
        <taxon>Endopterygota</taxon>
        <taxon>Coleoptera</taxon>
        <taxon>Polyphaga</taxon>
        <taxon>Elateriformia</taxon>
        <taxon>Elateroidea</taxon>
        <taxon>Lampyridae</taxon>
        <taxon>Lampyrinae</taxon>
        <taxon>Photinus</taxon>
    </lineage>
</organism>
<feature type="signal peptide" evidence="11">
    <location>
        <begin position="1"/>
        <end position="22"/>
    </location>
</feature>
<name>A0A1Y1LWW1_PHOPY</name>
<dbReference type="PANTHER" id="PTHR12413:SF2">
    <property type="entry name" value="DOLICHYL PYROPHOSPHATE GLC1MAN9GLCNAC2 ALPHA-1,3-GLUCOSYLTRANSFERASE-RELATED"/>
    <property type="match status" value="1"/>
</dbReference>
<evidence type="ECO:0000256" key="5">
    <source>
        <dbReference type="ARBA" id="ARBA00022679"/>
    </source>
</evidence>
<dbReference type="InterPro" id="IPR004856">
    <property type="entry name" value="Glyco_trans_ALG6/ALG8"/>
</dbReference>
<feature type="chain" id="PRO_5033289775" description="Alpha-1,3-glucosyltransferase" evidence="11">
    <location>
        <begin position="23"/>
        <end position="505"/>
    </location>
</feature>
<keyword evidence="7 10" id="KW-0256">Endoplasmic reticulum</keyword>